<feature type="domain" description="NAD-glutamate dehydrogenase ACT3" evidence="6">
    <location>
        <begin position="536"/>
        <end position="606"/>
    </location>
</feature>
<dbReference type="Pfam" id="PF21078">
    <property type="entry name" value="GDH_HM3"/>
    <property type="match status" value="1"/>
</dbReference>
<dbReference type="Gene3D" id="3.40.50.720">
    <property type="entry name" value="NAD(P)-binding Rossmann-like Domain"/>
    <property type="match status" value="1"/>
</dbReference>
<dbReference type="InterPro" id="IPR046346">
    <property type="entry name" value="Aminoacid_DH-like_N_sf"/>
</dbReference>
<evidence type="ECO:0000259" key="4">
    <source>
        <dbReference type="Pfam" id="PF21075"/>
    </source>
</evidence>
<dbReference type="Pfam" id="PF21075">
    <property type="entry name" value="GDH_ACT1"/>
    <property type="match status" value="1"/>
</dbReference>
<evidence type="ECO:0000313" key="7">
    <source>
        <dbReference type="EMBL" id="KEO96474.1"/>
    </source>
</evidence>
<dbReference type="GO" id="GO:0006538">
    <property type="term" value="P:L-glutamate catabolic process"/>
    <property type="evidence" value="ECO:0007669"/>
    <property type="project" value="InterPro"/>
</dbReference>
<dbReference type="InterPro" id="IPR028971">
    <property type="entry name" value="NAD-GDH_cat"/>
</dbReference>
<dbReference type="PANTHER" id="PTHR43403">
    <property type="entry name" value="NAD-SPECIFIC GLUTAMATE DEHYDROGENASE"/>
    <property type="match status" value="1"/>
</dbReference>
<dbReference type="Pfam" id="PF21073">
    <property type="entry name" value="GDH_HM1"/>
    <property type="match status" value="1"/>
</dbReference>
<evidence type="ECO:0000259" key="6">
    <source>
        <dbReference type="Pfam" id="PF21077"/>
    </source>
</evidence>
<name>A0A074MSJ3_9SPHN</name>
<dbReference type="PANTHER" id="PTHR43403:SF1">
    <property type="entry name" value="NAD-SPECIFIC GLUTAMATE DEHYDROGENASE"/>
    <property type="match status" value="1"/>
</dbReference>
<sequence length="1584" mass="171827">MVSNPAGNAATGDLAEVLAERMSAAILPGDIPLEDEALADAAVFLLEAASHRESERAAITIESATDGRRRLRIAIVNDDMPFLVDSIAATLTAQGVSIDRLVHPVIPVQRDADGTLTGLGTAETGRKESFVYIETPRVDARHRRDLLAELRRTLGDVRAAVSDWGAMQQAMRADADRIAASESGSGPEYEEAAALLRWLNDGMVTQLGHLTRRRDGTEEDALGICRASAREILAEMSYERAFAWFDASAEGGDEGEGGKGEPRSLLVIKANRLSNVHRRVPLDLFIVPHRENEGTERGRTTALSIHAGVWTSAALASPPQDVPILRAALARVTQELGFDRAGHAGKSLVHAFTTLPHDLLVAFGHDEIARLTTAMMSLMDRPRPRLVLVPSPLARHVFAFVWLPRDTISTDVRMRIQALLTQEPGTALLDWSLEIEGSDLALLQFLLDTRASRSAPDAAAIEANLEDLLRGWGEAVETHLAEGEEPGRATAIAARYAPAFPPGYRGDYGPAEAARDIARLRALAAADREDAAPPRDVRLYRLETDLPGSLRLKIYYTRGLLALSDAVPALENFGFRVVTEIPTLLAGGALGTIHDFTLDLPPGTEAESLLARCEAIETAIAEVLNGGAEDDPFNRLVMGTALAAREANWLRAIYRYLRQTGMGFTIYTVVDALERAPDVTRAMIDLFLARHDPAFEAEREEACKAAERAYTAGLARVAAINDDRLLRLYRAVVDACLRTNAFAPAAEEALAFKIDSALIPNLPKPLPWREVFVYSRQVEGIHLRSGPVARGGLRWSDRRDDFRTEILGLMKAQKVKNAVIVPTGAKGGFYPKQLPSPALDREGWAAEGQASYEVFIRTLLSVTDNIEEGKVVHPAHVVVTDGDDPYFVVAADKGTARFSDVANGIAQAREFWLDDAFASGGSNGYDHKAMGITARGGWVSVQRHFLEMGIDVQSESVRVAGCGDMSGDVFGNGMLLSKAIKLVAAFDHRHIFLDPDPDPAASWAERKRLFDLPRSSWEDYDKSLISGGGGVFSRDLKRIELSGEVRAMLGLEDSEIEPDALISAILRAEVDLIWFGGIGTYIKAERENHIAVGDPANDALRIDAEDVRARVIGEGANLGVTQAGRIEFALGGGRINTDFIDNSAGVDCSDNEVNIKIALAAAMKSGRLTREERNGLLVEMTEEVAEIVLEDNRLQALALSVAEAAGPDQSASYVRLIERLEEMGDFDRRTQGLADGETLVRRSSEGQGLTRPELAVLLSSTKLALQDAIEASDLPDDPALEAVLLGMFPGPMQERFGEEIRSHRLRRELIATEIANRMVNRLGLLVAFELAEEEGASLASIAKAFVALDMLFDCSALWDALDTADVSEATRLMLFDRTAHALRAQMADLLRAGAARQAASALADELAPGIAELAKATGAVLVGESRQRSDRMQAELEAAGTPSDLAARVVHLFEMDGAVGLARLSRRTEVPVLELTEAFTALGMRLGLDWAQGTAALMEPSDVWERLLVAGLARDFQQMRLDFLRRLVRRKGGEIAPAVDSWAEENAAAIRRFRSVVERAQAHPPVGPAVLAQIASQARNLLGP</sequence>
<reference evidence="7 8" key="1">
    <citation type="submission" date="2014-04" db="EMBL/GenBank/DDBJ databases">
        <title>A comprehensive comparison of genomes of Erythrobacter spp. Strains.</title>
        <authorList>
            <person name="Zheng Q."/>
        </authorList>
    </citation>
    <scope>NUCLEOTIDE SEQUENCE [LARGE SCALE GENOMIC DNA]</scope>
    <source>
        <strain evidence="7 8">DSM 8509</strain>
    </source>
</reference>
<dbReference type="PATRIC" id="fig|39960.10.peg.3074"/>
<feature type="domain" description="NAD-glutamate dehydrogenase catalytic" evidence="2">
    <location>
        <begin position="712"/>
        <end position="1201"/>
    </location>
</feature>
<dbReference type="SUPFAM" id="SSF53223">
    <property type="entry name" value="Aminoacid dehydrogenase-like, N-terminal domain"/>
    <property type="match status" value="1"/>
</dbReference>
<dbReference type="InterPro" id="IPR049062">
    <property type="entry name" value="NAD_Glu_DH_ACT2"/>
</dbReference>
<dbReference type="InterPro" id="IPR024727">
    <property type="entry name" value="NAD_Glu_DH_N_ACT1"/>
</dbReference>
<dbReference type="GO" id="GO:0004069">
    <property type="term" value="F:L-aspartate:2-oxoglutarate aminotransferase activity"/>
    <property type="evidence" value="ECO:0007669"/>
    <property type="project" value="InterPro"/>
</dbReference>
<comment type="caution">
    <text evidence="7">The sequence shown here is derived from an EMBL/GenBank/DDBJ whole genome shotgun (WGS) entry which is preliminary data.</text>
</comment>
<dbReference type="InterPro" id="IPR007780">
    <property type="entry name" value="NAD_Glu_DH_bac"/>
</dbReference>
<evidence type="ECO:0000259" key="3">
    <source>
        <dbReference type="Pfam" id="PF21074"/>
    </source>
</evidence>
<dbReference type="EMBL" id="JMIX01000005">
    <property type="protein sequence ID" value="KEO96474.1"/>
    <property type="molecule type" value="Genomic_DNA"/>
</dbReference>
<dbReference type="KEGG" id="elq:Ga0102493_11822"/>
<protein>
    <submittedName>
        <fullName evidence="7">Glutamate dehydrogenase</fullName>
    </submittedName>
</protein>
<accession>A0A074MSJ3</accession>
<dbReference type="RefSeq" id="WP_034902884.1">
    <property type="nucleotide sequence ID" value="NZ_CP017057.1"/>
</dbReference>
<keyword evidence="1" id="KW-0560">Oxidoreductase</keyword>
<keyword evidence="8" id="KW-1185">Reference proteome</keyword>
<dbReference type="InterPro" id="IPR049058">
    <property type="entry name" value="NAD_Glu_DH_HM2"/>
</dbReference>
<dbReference type="Pfam" id="PF21079">
    <property type="entry name" value="GDH_HM2"/>
    <property type="match status" value="1"/>
</dbReference>
<evidence type="ECO:0000256" key="1">
    <source>
        <dbReference type="ARBA" id="ARBA00023002"/>
    </source>
</evidence>
<dbReference type="OrthoDB" id="9758052at2"/>
<dbReference type="InterPro" id="IPR049059">
    <property type="entry name" value="NAD_Glu_DH_HM1"/>
</dbReference>
<dbReference type="InterPro" id="IPR036291">
    <property type="entry name" value="NAD(P)-bd_dom_sf"/>
</dbReference>
<evidence type="ECO:0000259" key="5">
    <source>
        <dbReference type="Pfam" id="PF21076"/>
    </source>
</evidence>
<dbReference type="GO" id="GO:0004352">
    <property type="term" value="F:glutamate dehydrogenase (NAD+) activity"/>
    <property type="evidence" value="ECO:0007669"/>
    <property type="project" value="InterPro"/>
</dbReference>
<feature type="domain" description="NAD-glutamate dehydrogenase ACT2" evidence="5">
    <location>
        <begin position="385"/>
        <end position="472"/>
    </location>
</feature>
<dbReference type="Proteomes" id="UP000027866">
    <property type="component" value="Unassembled WGS sequence"/>
</dbReference>
<feature type="domain" description="NAD-specific glutamate dehydrogenase C-terminal" evidence="3">
    <location>
        <begin position="1246"/>
        <end position="1566"/>
    </location>
</feature>
<organism evidence="7 8">
    <name type="scientific">Erythrobacter litoralis</name>
    <dbReference type="NCBI Taxonomy" id="39960"/>
    <lineage>
        <taxon>Bacteria</taxon>
        <taxon>Pseudomonadati</taxon>
        <taxon>Pseudomonadota</taxon>
        <taxon>Alphaproteobacteria</taxon>
        <taxon>Sphingomonadales</taxon>
        <taxon>Erythrobacteraceae</taxon>
        <taxon>Erythrobacter/Porphyrobacter group</taxon>
        <taxon>Erythrobacter</taxon>
    </lineage>
</organism>
<dbReference type="SUPFAM" id="SSF51735">
    <property type="entry name" value="NAD(P)-binding Rossmann-fold domains"/>
    <property type="match status" value="1"/>
</dbReference>
<dbReference type="InterPro" id="IPR049064">
    <property type="entry name" value="NAD_Glu_DH_ACT3"/>
</dbReference>
<dbReference type="InterPro" id="IPR048381">
    <property type="entry name" value="GDH_C"/>
</dbReference>
<dbReference type="Pfam" id="PF05088">
    <property type="entry name" value="Bac_GDH_CD"/>
    <property type="match status" value="1"/>
</dbReference>
<evidence type="ECO:0000313" key="8">
    <source>
        <dbReference type="Proteomes" id="UP000027866"/>
    </source>
</evidence>
<proteinExistence type="predicted"/>
<feature type="domain" description="NAD-glutamate dehydrogenase N-terminal ACT1" evidence="4">
    <location>
        <begin position="34"/>
        <end position="148"/>
    </location>
</feature>
<gene>
    <name evidence="7" type="ORF">EH32_09600</name>
</gene>
<dbReference type="Pfam" id="PF21074">
    <property type="entry name" value="GDH_C"/>
    <property type="match status" value="1"/>
</dbReference>
<dbReference type="InterPro" id="IPR049056">
    <property type="entry name" value="NAD_Glu_DH_HM3"/>
</dbReference>
<dbReference type="PIRSF" id="PIRSF036761">
    <property type="entry name" value="GDH_Mll4104"/>
    <property type="match status" value="1"/>
</dbReference>
<dbReference type="Pfam" id="PF21077">
    <property type="entry name" value="GDH_ACT3"/>
    <property type="match status" value="1"/>
</dbReference>
<evidence type="ECO:0000259" key="2">
    <source>
        <dbReference type="Pfam" id="PF05088"/>
    </source>
</evidence>
<dbReference type="Pfam" id="PF21076">
    <property type="entry name" value="GDH_ACT2"/>
    <property type="match status" value="1"/>
</dbReference>